<accession>A0A495K2J6</accession>
<feature type="domain" description="N-acetyltransferase" evidence="1">
    <location>
        <begin position="12"/>
        <end position="154"/>
    </location>
</feature>
<dbReference type="EMBL" id="RBKV01000001">
    <property type="protein sequence ID" value="RKR94998.1"/>
    <property type="molecule type" value="Genomic_DNA"/>
</dbReference>
<dbReference type="PROSITE" id="PS51186">
    <property type="entry name" value="GNAT"/>
    <property type="match status" value="1"/>
</dbReference>
<dbReference type="GO" id="GO:0016747">
    <property type="term" value="F:acyltransferase activity, transferring groups other than amino-acyl groups"/>
    <property type="evidence" value="ECO:0007669"/>
    <property type="project" value="InterPro"/>
</dbReference>
<sequence length="181" mass="19760">MHSAPGTSVEIRHTWELSALQRRHLRELFDRAFDGEFADTDYDHALGGLHVMVASDGGDVVAHAAVVARSIVVDEEPLRVGYVEAVAVDPTRQRQGLGHQVMEACERIVLNAYDFGALSASAAGEALYRARGWRPWEGELGALTPDGSITTPDDRGGVHVFGEIGRPDGRLLCDWRSGDLW</sequence>
<dbReference type="Pfam" id="PF13527">
    <property type="entry name" value="Acetyltransf_9"/>
    <property type="match status" value="1"/>
</dbReference>
<dbReference type="AlphaFoldDB" id="A0A495K2J6"/>
<dbReference type="Proteomes" id="UP000274762">
    <property type="component" value="Unassembled WGS sequence"/>
</dbReference>
<reference evidence="2 3" key="1">
    <citation type="submission" date="2018-10" db="EMBL/GenBank/DDBJ databases">
        <title>Sequencing the genomes of 1000 actinobacteria strains.</title>
        <authorList>
            <person name="Klenk H.-P."/>
        </authorList>
    </citation>
    <scope>NUCLEOTIDE SEQUENCE [LARGE SCALE GENOMIC DNA]</scope>
    <source>
        <strain evidence="2 3">DSM 44343</strain>
    </source>
</reference>
<dbReference type="InterPro" id="IPR000182">
    <property type="entry name" value="GNAT_dom"/>
</dbReference>
<dbReference type="Gene3D" id="3.40.630.30">
    <property type="match status" value="1"/>
</dbReference>
<keyword evidence="2" id="KW-0808">Transferase</keyword>
<protein>
    <submittedName>
        <fullName evidence="2">Aminoglycoside 2'-N-acetyltransferase I</fullName>
    </submittedName>
</protein>
<dbReference type="CDD" id="cd04301">
    <property type="entry name" value="NAT_SF"/>
    <property type="match status" value="1"/>
</dbReference>
<evidence type="ECO:0000313" key="3">
    <source>
        <dbReference type="Proteomes" id="UP000274762"/>
    </source>
</evidence>
<organism evidence="2 3">
    <name type="scientific">Williamsia marianensis</name>
    <dbReference type="NCBI Taxonomy" id="85044"/>
    <lineage>
        <taxon>Bacteria</taxon>
        <taxon>Bacillati</taxon>
        <taxon>Actinomycetota</taxon>
        <taxon>Actinomycetes</taxon>
        <taxon>Mycobacteriales</taxon>
        <taxon>Nocardiaceae</taxon>
        <taxon>Williamsia</taxon>
    </lineage>
</organism>
<evidence type="ECO:0000259" key="1">
    <source>
        <dbReference type="PROSITE" id="PS51186"/>
    </source>
</evidence>
<gene>
    <name evidence="2" type="ORF">DFJ75_1806</name>
</gene>
<dbReference type="InterPro" id="IPR016181">
    <property type="entry name" value="Acyl_CoA_acyltransferase"/>
</dbReference>
<dbReference type="OrthoDB" id="70281at2"/>
<evidence type="ECO:0000313" key="2">
    <source>
        <dbReference type="EMBL" id="RKR94998.1"/>
    </source>
</evidence>
<dbReference type="SUPFAM" id="SSF55729">
    <property type="entry name" value="Acyl-CoA N-acyltransferases (Nat)"/>
    <property type="match status" value="1"/>
</dbReference>
<comment type="caution">
    <text evidence="2">The sequence shown here is derived from an EMBL/GenBank/DDBJ whole genome shotgun (WGS) entry which is preliminary data.</text>
</comment>
<name>A0A495K2J6_WILMA</name>
<proteinExistence type="predicted"/>